<accession>A0A6H2ELB6</accession>
<evidence type="ECO:0000313" key="3">
    <source>
        <dbReference type="Proteomes" id="UP000502298"/>
    </source>
</evidence>
<keyword evidence="3" id="KW-1185">Reference proteome</keyword>
<sequence>MTNSDTSATHRPAPKPRIAINPDQVLDDLEHKSRSEQIADLEKVHQELTIMLGRAQL</sequence>
<evidence type="ECO:0000256" key="1">
    <source>
        <dbReference type="SAM" id="MobiDB-lite"/>
    </source>
</evidence>
<proteinExistence type="predicted"/>
<dbReference type="RefSeq" id="WP_168917791.1">
    <property type="nucleotide sequence ID" value="NZ_CP050804.1"/>
</dbReference>
<dbReference type="KEGG" id="arca:HC352_04580"/>
<evidence type="ECO:0000313" key="2">
    <source>
        <dbReference type="EMBL" id="QJC21851.1"/>
    </source>
</evidence>
<reference evidence="2 3" key="1">
    <citation type="submission" date="2020-03" db="EMBL/GenBank/DDBJ databases">
        <title>Complete genome of Arcanobacterium buesumensis sp. nov. strain 2701.</title>
        <authorList>
            <person name="Borowiak M."/>
            <person name="Alssahen M."/>
            <person name="Laemmler C."/>
            <person name="Malorny B."/>
            <person name="Hassan A."/>
            <person name="Prenger-Berninghoff E."/>
            <person name="Ploetz M."/>
            <person name="Abdulmawjood A."/>
        </authorList>
    </citation>
    <scope>NUCLEOTIDE SEQUENCE [LARGE SCALE GENOMIC DNA]</scope>
    <source>
        <strain evidence="2 3">2701</strain>
    </source>
</reference>
<name>A0A6H2ELB6_9ACTO</name>
<dbReference type="Proteomes" id="UP000502298">
    <property type="component" value="Chromosome"/>
</dbReference>
<feature type="region of interest" description="Disordered" evidence="1">
    <location>
        <begin position="1"/>
        <end position="21"/>
    </location>
</feature>
<dbReference type="EMBL" id="CP050804">
    <property type="protein sequence ID" value="QJC21851.1"/>
    <property type="molecule type" value="Genomic_DNA"/>
</dbReference>
<protein>
    <submittedName>
        <fullName evidence="2">Uncharacterized protein</fullName>
    </submittedName>
</protein>
<gene>
    <name evidence="2" type="ORF">HC352_04580</name>
</gene>
<organism evidence="2 3">
    <name type="scientific">Arcanobacterium buesumense</name>
    <dbReference type="NCBI Taxonomy" id="2722751"/>
    <lineage>
        <taxon>Bacteria</taxon>
        <taxon>Bacillati</taxon>
        <taxon>Actinomycetota</taxon>
        <taxon>Actinomycetes</taxon>
        <taxon>Actinomycetales</taxon>
        <taxon>Actinomycetaceae</taxon>
        <taxon>Arcanobacterium</taxon>
    </lineage>
</organism>
<dbReference type="AlphaFoldDB" id="A0A6H2ELB6"/>